<dbReference type="Gene3D" id="1.10.630.10">
    <property type="entry name" value="Cytochrome P450"/>
    <property type="match status" value="1"/>
</dbReference>
<gene>
    <name evidence="1" type="ORF">BDK51DRAFT_50453</name>
</gene>
<sequence length="159" mass="18067">MTGNEAVDCMSPTFNVSPSLSPRLLFPLLNRDFHRKMRHLLAPGLSIKYLKGLEPLIQNVILTLFLSYDARLDSTGAAETNNIWEDMQLFCIETIGDIEALPQYQQDLHEYYIFLMRGLAAADLSRLPAATPSSRIDQFPLAESFPFLPIIREANRKRP</sequence>
<dbReference type="GO" id="GO:0005506">
    <property type="term" value="F:iron ion binding"/>
    <property type="evidence" value="ECO:0007669"/>
    <property type="project" value="InterPro"/>
</dbReference>
<evidence type="ECO:0000313" key="1">
    <source>
        <dbReference type="EMBL" id="RKO90460.1"/>
    </source>
</evidence>
<dbReference type="Proteomes" id="UP000269721">
    <property type="component" value="Unassembled WGS sequence"/>
</dbReference>
<accession>A0A4P9WHB0</accession>
<name>A0A4P9WHB0_9FUNG</name>
<dbReference type="GO" id="GO:0004497">
    <property type="term" value="F:monooxygenase activity"/>
    <property type="evidence" value="ECO:0007669"/>
    <property type="project" value="InterPro"/>
</dbReference>
<evidence type="ECO:0000313" key="2">
    <source>
        <dbReference type="Proteomes" id="UP000269721"/>
    </source>
</evidence>
<dbReference type="AlphaFoldDB" id="A0A4P9WHB0"/>
<dbReference type="EMBL" id="KZ995546">
    <property type="protein sequence ID" value="RKO90460.1"/>
    <property type="molecule type" value="Genomic_DNA"/>
</dbReference>
<dbReference type="GO" id="GO:0020037">
    <property type="term" value="F:heme binding"/>
    <property type="evidence" value="ECO:0007669"/>
    <property type="project" value="InterPro"/>
</dbReference>
<protein>
    <submittedName>
        <fullName evidence="1">Uncharacterized protein</fullName>
    </submittedName>
</protein>
<dbReference type="InterPro" id="IPR036396">
    <property type="entry name" value="Cyt_P450_sf"/>
</dbReference>
<organism evidence="1 2">
    <name type="scientific">Blyttiomyces helicus</name>
    <dbReference type="NCBI Taxonomy" id="388810"/>
    <lineage>
        <taxon>Eukaryota</taxon>
        <taxon>Fungi</taxon>
        <taxon>Fungi incertae sedis</taxon>
        <taxon>Chytridiomycota</taxon>
        <taxon>Chytridiomycota incertae sedis</taxon>
        <taxon>Chytridiomycetes</taxon>
        <taxon>Chytridiomycetes incertae sedis</taxon>
        <taxon>Blyttiomyces</taxon>
    </lineage>
</organism>
<dbReference type="GO" id="GO:0016705">
    <property type="term" value="F:oxidoreductase activity, acting on paired donors, with incorporation or reduction of molecular oxygen"/>
    <property type="evidence" value="ECO:0007669"/>
    <property type="project" value="InterPro"/>
</dbReference>
<keyword evidence="2" id="KW-1185">Reference proteome</keyword>
<reference evidence="2" key="1">
    <citation type="journal article" date="2018" name="Nat. Microbiol.">
        <title>Leveraging single-cell genomics to expand the fungal tree of life.</title>
        <authorList>
            <person name="Ahrendt S.R."/>
            <person name="Quandt C.A."/>
            <person name="Ciobanu D."/>
            <person name="Clum A."/>
            <person name="Salamov A."/>
            <person name="Andreopoulos B."/>
            <person name="Cheng J.F."/>
            <person name="Woyke T."/>
            <person name="Pelin A."/>
            <person name="Henrissat B."/>
            <person name="Reynolds N.K."/>
            <person name="Benny G.L."/>
            <person name="Smith M.E."/>
            <person name="James T.Y."/>
            <person name="Grigoriev I.V."/>
        </authorList>
    </citation>
    <scope>NUCLEOTIDE SEQUENCE [LARGE SCALE GENOMIC DNA]</scope>
</reference>
<dbReference type="SUPFAM" id="SSF48264">
    <property type="entry name" value="Cytochrome P450"/>
    <property type="match status" value="1"/>
</dbReference>
<proteinExistence type="predicted"/>